<feature type="region of interest" description="Disordered" evidence="1">
    <location>
        <begin position="1"/>
        <end position="68"/>
    </location>
</feature>
<accession>A0A840UNM0</accession>
<dbReference type="EMBL" id="JACHFH010000052">
    <property type="protein sequence ID" value="MBB5337487.1"/>
    <property type="molecule type" value="Genomic_DNA"/>
</dbReference>
<name>A0A840UNM0_9FIRM</name>
<evidence type="ECO:0000313" key="2">
    <source>
        <dbReference type="EMBL" id="MBB5337487.1"/>
    </source>
</evidence>
<keyword evidence="3" id="KW-1185">Reference proteome</keyword>
<reference evidence="2 3" key="1">
    <citation type="submission" date="2020-08" db="EMBL/GenBank/DDBJ databases">
        <title>Genomic Encyclopedia of Type Strains, Phase IV (KMG-IV): sequencing the most valuable type-strain genomes for metagenomic binning, comparative biology and taxonomic classification.</title>
        <authorList>
            <person name="Goeker M."/>
        </authorList>
    </citation>
    <scope>NUCLEOTIDE SEQUENCE [LARGE SCALE GENOMIC DNA]</scope>
    <source>
        <strain evidence="2 3">DSM 24661</strain>
    </source>
</reference>
<evidence type="ECO:0000256" key="1">
    <source>
        <dbReference type="SAM" id="MobiDB-lite"/>
    </source>
</evidence>
<proteinExistence type="predicted"/>
<feature type="compositionally biased region" description="Polar residues" evidence="1">
    <location>
        <begin position="16"/>
        <end position="29"/>
    </location>
</feature>
<sequence>MPNRDGTGPDGMNGCRRQTIQDNQNTGMSSAGRCGQGKGMGKGRNANRSQGQSQGQGTGNRMQRGGNR</sequence>
<comment type="caution">
    <text evidence="2">The sequence shown here is derived from an EMBL/GenBank/DDBJ whole genome shotgun (WGS) entry which is preliminary data.</text>
</comment>
<dbReference type="AlphaFoldDB" id="A0A840UNM0"/>
<organism evidence="2 3">
    <name type="scientific">Pectinatus brassicae</name>
    <dbReference type="NCBI Taxonomy" id="862415"/>
    <lineage>
        <taxon>Bacteria</taxon>
        <taxon>Bacillati</taxon>
        <taxon>Bacillota</taxon>
        <taxon>Negativicutes</taxon>
        <taxon>Selenomonadales</taxon>
        <taxon>Selenomonadaceae</taxon>
        <taxon>Pectinatus</taxon>
    </lineage>
</organism>
<protein>
    <submittedName>
        <fullName evidence="2">Uncharacterized protein</fullName>
    </submittedName>
</protein>
<dbReference type="Proteomes" id="UP000559117">
    <property type="component" value="Unassembled WGS sequence"/>
</dbReference>
<gene>
    <name evidence="2" type="ORF">HNR32_002649</name>
</gene>
<evidence type="ECO:0000313" key="3">
    <source>
        <dbReference type="Proteomes" id="UP000559117"/>
    </source>
</evidence>
<dbReference type="RefSeq" id="WP_183863335.1">
    <property type="nucleotide sequence ID" value="NZ_JACHFH010000052.1"/>
</dbReference>